<sequence length="147" mass="16337">MSPSLMRAETAKQIAVQGIVTGTVQKVGFRAHILKTAIRYNLAGMTKNQDDGTVIFTLQGDSKRIERALNEIRAGTKKSTVESVTVTPAEFNPAINTFTVLAWTSHSRKITTPYDLIFTQRQKDDIISRAAAKKEFDRILETTIKVP</sequence>
<dbReference type="Proteomes" id="UP001230986">
    <property type="component" value="Unassembled WGS sequence"/>
</dbReference>
<evidence type="ECO:0000256" key="6">
    <source>
        <dbReference type="RuleBase" id="RU004168"/>
    </source>
</evidence>
<reference evidence="8 9" key="1">
    <citation type="submission" date="2023-06" db="EMBL/GenBank/DDBJ databases">
        <title>Whole genome sequence of Oscillatoria calcuttensis NRMC-F 0142.</title>
        <authorList>
            <person name="Shakena Fathima T."/>
            <person name="Muralitharan G."/>
            <person name="Thajuddin N."/>
        </authorList>
    </citation>
    <scope>NUCLEOTIDE SEQUENCE [LARGE SCALE GENOMIC DNA]</scope>
    <source>
        <strain evidence="8 9">NRMC-F 0142</strain>
    </source>
</reference>
<keyword evidence="5 8" id="KW-0378">Hydrolase</keyword>
<dbReference type="SUPFAM" id="SSF54975">
    <property type="entry name" value="Acylphosphatase/BLUF domain-like"/>
    <property type="match status" value="1"/>
</dbReference>
<dbReference type="InterPro" id="IPR036046">
    <property type="entry name" value="Acylphosphatase-like_dom_sf"/>
</dbReference>
<dbReference type="InterPro" id="IPR020456">
    <property type="entry name" value="Acylphosphatase"/>
</dbReference>
<name>A0ABT7LY63_9CYAN</name>
<comment type="similarity">
    <text evidence="1 6">Belongs to the acylphosphatase family.</text>
</comment>
<evidence type="ECO:0000313" key="8">
    <source>
        <dbReference type="EMBL" id="MDL5056933.1"/>
    </source>
</evidence>
<proteinExistence type="inferred from homology"/>
<evidence type="ECO:0000313" key="9">
    <source>
        <dbReference type="Proteomes" id="UP001230986"/>
    </source>
</evidence>
<keyword evidence="9" id="KW-1185">Reference proteome</keyword>
<evidence type="ECO:0000256" key="5">
    <source>
        <dbReference type="PROSITE-ProRule" id="PRU00520"/>
    </source>
</evidence>
<comment type="catalytic activity">
    <reaction evidence="4 5">
        <text>an acyl phosphate + H2O = a carboxylate + phosphate + H(+)</text>
        <dbReference type="Rhea" id="RHEA:14965"/>
        <dbReference type="ChEBI" id="CHEBI:15377"/>
        <dbReference type="ChEBI" id="CHEBI:15378"/>
        <dbReference type="ChEBI" id="CHEBI:29067"/>
        <dbReference type="ChEBI" id="CHEBI:43474"/>
        <dbReference type="ChEBI" id="CHEBI:59918"/>
        <dbReference type="EC" id="3.6.1.7"/>
    </reaction>
</comment>
<feature type="active site" evidence="5">
    <location>
        <position position="30"/>
    </location>
</feature>
<dbReference type="RefSeq" id="WP_284475499.1">
    <property type="nucleotide sequence ID" value="NZ_JASVEJ010000021.1"/>
</dbReference>
<evidence type="ECO:0000256" key="1">
    <source>
        <dbReference type="ARBA" id="ARBA00005614"/>
    </source>
</evidence>
<dbReference type="Gene3D" id="3.30.70.100">
    <property type="match status" value="1"/>
</dbReference>
<evidence type="ECO:0000256" key="3">
    <source>
        <dbReference type="ARBA" id="ARBA00015991"/>
    </source>
</evidence>
<dbReference type="Pfam" id="PF00708">
    <property type="entry name" value="Acylphosphatase"/>
    <property type="match status" value="1"/>
</dbReference>
<evidence type="ECO:0000259" key="7">
    <source>
        <dbReference type="PROSITE" id="PS51160"/>
    </source>
</evidence>
<dbReference type="EC" id="3.6.1.7" evidence="2 5"/>
<feature type="domain" description="Acylphosphatase-like" evidence="7">
    <location>
        <begin position="15"/>
        <end position="102"/>
    </location>
</feature>
<evidence type="ECO:0000256" key="2">
    <source>
        <dbReference type="ARBA" id="ARBA00012150"/>
    </source>
</evidence>
<accession>A0ABT7LY63</accession>
<gene>
    <name evidence="8" type="ORF">QQ055_05565</name>
</gene>
<dbReference type="InterPro" id="IPR001792">
    <property type="entry name" value="Acylphosphatase-like_dom"/>
</dbReference>
<dbReference type="PANTHER" id="PTHR47268">
    <property type="entry name" value="ACYLPHOSPHATASE"/>
    <property type="match status" value="1"/>
</dbReference>
<organism evidence="8 9">
    <name type="scientific">Geitlerinema calcuttense NRMC-F 0142</name>
    <dbReference type="NCBI Taxonomy" id="2922238"/>
    <lineage>
        <taxon>Bacteria</taxon>
        <taxon>Bacillati</taxon>
        <taxon>Cyanobacteriota</taxon>
        <taxon>Cyanophyceae</taxon>
        <taxon>Geitlerinematales</taxon>
        <taxon>Geitlerinemataceae</taxon>
        <taxon>Geitlerinema</taxon>
    </lineage>
</organism>
<evidence type="ECO:0000256" key="4">
    <source>
        <dbReference type="ARBA" id="ARBA00047645"/>
    </source>
</evidence>
<dbReference type="EMBL" id="JASVEJ010000021">
    <property type="protein sequence ID" value="MDL5056933.1"/>
    <property type="molecule type" value="Genomic_DNA"/>
</dbReference>
<protein>
    <recommendedName>
        <fullName evidence="3 5">acylphosphatase</fullName>
        <ecNumber evidence="2 5">3.6.1.7</ecNumber>
    </recommendedName>
</protein>
<dbReference type="GO" id="GO:0003998">
    <property type="term" value="F:acylphosphatase activity"/>
    <property type="evidence" value="ECO:0007669"/>
    <property type="project" value="UniProtKB-EC"/>
</dbReference>
<comment type="caution">
    <text evidence="8">The sequence shown here is derived from an EMBL/GenBank/DDBJ whole genome shotgun (WGS) entry which is preliminary data.</text>
</comment>
<dbReference type="PROSITE" id="PS51160">
    <property type="entry name" value="ACYLPHOSPHATASE_3"/>
    <property type="match status" value="1"/>
</dbReference>
<dbReference type="PANTHER" id="PTHR47268:SF4">
    <property type="entry name" value="ACYLPHOSPHATASE"/>
    <property type="match status" value="1"/>
</dbReference>
<feature type="active site" evidence="5">
    <location>
        <position position="48"/>
    </location>
</feature>